<reference evidence="2 3" key="1">
    <citation type="submission" date="2024-08" db="EMBL/GenBank/DDBJ databases">
        <title>Two novel Cytobacillus novel species.</title>
        <authorList>
            <person name="Liu G."/>
        </authorList>
    </citation>
    <scope>NUCLEOTIDE SEQUENCE [LARGE SCALE GENOMIC DNA]</scope>
    <source>
        <strain evidence="2 3">FJAT-54145</strain>
    </source>
</reference>
<comment type="caution">
    <text evidence="2">The sequence shown here is derived from an EMBL/GenBank/DDBJ whole genome shotgun (WGS) entry which is preliminary data.</text>
</comment>
<evidence type="ECO:0000313" key="2">
    <source>
        <dbReference type="EMBL" id="MFE8702730.1"/>
    </source>
</evidence>
<dbReference type="InterPro" id="IPR000182">
    <property type="entry name" value="GNAT_dom"/>
</dbReference>
<dbReference type="GO" id="GO:0016746">
    <property type="term" value="F:acyltransferase activity"/>
    <property type="evidence" value="ECO:0007669"/>
    <property type="project" value="UniProtKB-KW"/>
</dbReference>
<dbReference type="PROSITE" id="PS51186">
    <property type="entry name" value="GNAT"/>
    <property type="match status" value="1"/>
</dbReference>
<evidence type="ECO:0000259" key="1">
    <source>
        <dbReference type="PROSITE" id="PS51186"/>
    </source>
</evidence>
<name>A0ABW6KEN9_9BACI</name>
<dbReference type="PIRSF" id="PIRSF037663">
    <property type="entry name" value="Acetyltransf_GNAT_prd"/>
    <property type="match status" value="1"/>
</dbReference>
<feature type="domain" description="N-acetyltransferase" evidence="1">
    <location>
        <begin position="1"/>
        <end position="157"/>
    </location>
</feature>
<sequence>MEIRNVRSEDYLPIISVVDDWWGGRSMADMLPKLFFDHFQSTSFIMEDSGEVAAFLIGFVSQSKTEEAYIHFVGVNPSFRKTGLGAKLYHHFFSKVKELQCDKVCCVTSPINKNSISFHTALGFEIEPSETKQDGVYIHKNYDGKGSDRVLFYKKLD</sequence>
<dbReference type="Proteomes" id="UP001601059">
    <property type="component" value="Unassembled WGS sequence"/>
</dbReference>
<dbReference type="CDD" id="cd04301">
    <property type="entry name" value="NAT_SF"/>
    <property type="match status" value="1"/>
</dbReference>
<gene>
    <name evidence="2" type="ORF">ACFYKX_19185</name>
</gene>
<proteinExistence type="predicted"/>
<keyword evidence="2" id="KW-0808">Transferase</keyword>
<dbReference type="RefSeq" id="WP_389362691.1">
    <property type="nucleotide sequence ID" value="NZ_JBIACK010000011.1"/>
</dbReference>
<dbReference type="InterPro" id="IPR016181">
    <property type="entry name" value="Acyl_CoA_acyltransferase"/>
</dbReference>
<evidence type="ECO:0000313" key="3">
    <source>
        <dbReference type="Proteomes" id="UP001601059"/>
    </source>
</evidence>
<dbReference type="Pfam" id="PF00583">
    <property type="entry name" value="Acetyltransf_1"/>
    <property type="match status" value="1"/>
</dbReference>
<dbReference type="SUPFAM" id="SSF55729">
    <property type="entry name" value="Acyl-CoA N-acyltransferases (Nat)"/>
    <property type="match status" value="1"/>
</dbReference>
<dbReference type="EMBL" id="JBIACK010000011">
    <property type="protein sequence ID" value="MFE8702730.1"/>
    <property type="molecule type" value="Genomic_DNA"/>
</dbReference>
<accession>A0ABW6KEN9</accession>
<keyword evidence="3" id="KW-1185">Reference proteome</keyword>
<dbReference type="InterPro" id="IPR017255">
    <property type="entry name" value="AcTrfase_GNAT_prd"/>
</dbReference>
<keyword evidence="2" id="KW-0012">Acyltransferase</keyword>
<organism evidence="2 3">
    <name type="scientific">Cytobacillus spartinae</name>
    <dbReference type="NCBI Taxonomy" id="3299023"/>
    <lineage>
        <taxon>Bacteria</taxon>
        <taxon>Bacillati</taxon>
        <taxon>Bacillota</taxon>
        <taxon>Bacilli</taxon>
        <taxon>Bacillales</taxon>
        <taxon>Bacillaceae</taxon>
        <taxon>Cytobacillus</taxon>
    </lineage>
</organism>
<dbReference type="Gene3D" id="3.40.630.30">
    <property type="match status" value="1"/>
</dbReference>
<protein>
    <submittedName>
        <fullName evidence="2">GNAT family N-acetyltransferase</fullName>
        <ecNumber evidence="2">2.3.-.-</ecNumber>
    </submittedName>
</protein>
<dbReference type="EC" id="2.3.-.-" evidence="2"/>